<comment type="caution">
    <text evidence="2">The sequence shown here is derived from an EMBL/GenBank/DDBJ whole genome shotgun (WGS) entry which is preliminary data.</text>
</comment>
<reference evidence="2 3" key="1">
    <citation type="submission" date="2020-04" db="EMBL/GenBank/DDBJ databases">
        <title>Perkinsus chesapeaki whole genome sequence.</title>
        <authorList>
            <person name="Bogema D.R."/>
        </authorList>
    </citation>
    <scope>NUCLEOTIDE SEQUENCE [LARGE SCALE GENOMIC DNA]</scope>
    <source>
        <strain evidence="2">ATCC PRA-425</strain>
    </source>
</reference>
<dbReference type="Proteomes" id="UP000591131">
    <property type="component" value="Unassembled WGS sequence"/>
</dbReference>
<gene>
    <name evidence="2" type="ORF">FOL47_003558</name>
</gene>
<proteinExistence type="predicted"/>
<protein>
    <submittedName>
        <fullName evidence="2">Uncharacterized protein</fullName>
    </submittedName>
</protein>
<feature type="compositionally biased region" description="Basic residues" evidence="1">
    <location>
        <begin position="31"/>
        <end position="48"/>
    </location>
</feature>
<feature type="compositionally biased region" description="Polar residues" evidence="1">
    <location>
        <begin position="792"/>
        <end position="801"/>
    </location>
</feature>
<feature type="region of interest" description="Disordered" evidence="1">
    <location>
        <begin position="723"/>
        <end position="743"/>
    </location>
</feature>
<feature type="region of interest" description="Disordered" evidence="1">
    <location>
        <begin position="777"/>
        <end position="806"/>
    </location>
</feature>
<feature type="compositionally biased region" description="Basic and acidic residues" evidence="1">
    <location>
        <begin position="723"/>
        <end position="736"/>
    </location>
</feature>
<feature type="compositionally biased region" description="Basic and acidic residues" evidence="1">
    <location>
        <begin position="778"/>
        <end position="790"/>
    </location>
</feature>
<evidence type="ECO:0000313" key="2">
    <source>
        <dbReference type="EMBL" id="KAF4667480.1"/>
    </source>
</evidence>
<evidence type="ECO:0000313" key="3">
    <source>
        <dbReference type="Proteomes" id="UP000591131"/>
    </source>
</evidence>
<keyword evidence="3" id="KW-1185">Reference proteome</keyword>
<dbReference type="EMBL" id="JAAPAO010000210">
    <property type="protein sequence ID" value="KAF4667480.1"/>
    <property type="molecule type" value="Genomic_DNA"/>
</dbReference>
<feature type="region of interest" description="Disordered" evidence="1">
    <location>
        <begin position="309"/>
        <end position="332"/>
    </location>
</feature>
<feature type="region of interest" description="Disordered" evidence="1">
    <location>
        <begin position="1"/>
        <end position="93"/>
    </location>
</feature>
<dbReference type="OrthoDB" id="10559344at2759"/>
<sequence>MLDIFGGFGSNSYNPGRRYEPSRSSRGGRLAARRSSKASRSQCGRRQRSGSPGVVELWEDLDRRLSQGGGGGNSRTSVTDSAAPQRVVAGKPPLAPNREMREWAVAPPSDDDSEVIELDDSASIGAFGEKNEAVLQYAPRQRRSRSPSVSDIIAAPLAEPDLIDMNDAPKVYSGPRQSGAFAGLFSGWMWGTNRLDTPEEEGGSGRLINTEEDKPMEAAKNSSSGEGSSSHRGLDIGEEDGESLMDLPASLPKRTANNNDFLGSSEVLPPPLVDIEEDVIGGKKEQSNAVEEEGKGLLGGLMSWWAKEGEKEHQESLNGEVSKEEERPVEADGRSGLVEVKANEMAAASTTTNEKIASPTSADARVYETAMEILDGYTDSEVISLSSNTSVDLLGPSLPAARGGGRTGSLDQWEQNVDLLNLEDAPLPRGWLAEIHSGFRLDALAAAVDTSGLPRGTVAEVSREILAHAYGLPPKVALPEIEVEDSPEPQDKPMVYKVQYRRNNSPPLPSTSSFVKVGATEMPRPTRNCHHEAPASPPKAATVPASPLDLTAANRIHALVNRKDRPKPARDGDSQARLDTIIDECKTLFQRDRRRPSERKTFASACRSPELSYSNGTVLEDSPEKKVERGDAPVELVESPAKMNDSKQEAYGVLDSEAVTKLRSPLGQFHSDLLREALRAKERLERQAMPCGVDDRALADMARLARKRFHLSQTMADILAKSDSSKPLEGRGRTAVDTKPPAQMPEYIPAEPELAAMPIAVVKTEVRKLSGLPTPARCETEPSVKQRCEDSSCPSEASSDVESIRPDVSSPKCTKCGAGVDMTGRKLSSVVKEQMSTWSWCAMCTFEMFPSISAAPKRSSFVSQRIFLGTNAEEWLWELTLESSLPVEYPEGSRVMWPTGRHLVLALLFRDSEIKRQVRAAVTVEDLEAILDSNKHCLREGYADLREAAVQMVVDLRLKQHALLKVVLKSIPNFVVELRQRNDDELLEEIVADVWNEIRRGMAGAPNLAQ</sequence>
<accession>A0A7J6M8J0</accession>
<name>A0A7J6M8J0_PERCH</name>
<feature type="region of interest" description="Disordered" evidence="1">
    <location>
        <begin position="195"/>
        <end position="246"/>
    </location>
</feature>
<organism evidence="2 3">
    <name type="scientific">Perkinsus chesapeaki</name>
    <name type="common">Clam parasite</name>
    <name type="synonym">Perkinsus andrewsi</name>
    <dbReference type="NCBI Taxonomy" id="330153"/>
    <lineage>
        <taxon>Eukaryota</taxon>
        <taxon>Sar</taxon>
        <taxon>Alveolata</taxon>
        <taxon>Perkinsozoa</taxon>
        <taxon>Perkinsea</taxon>
        <taxon>Perkinsida</taxon>
        <taxon>Perkinsidae</taxon>
        <taxon>Perkinsus</taxon>
    </lineage>
</organism>
<evidence type="ECO:0000256" key="1">
    <source>
        <dbReference type="SAM" id="MobiDB-lite"/>
    </source>
</evidence>
<dbReference type="AlphaFoldDB" id="A0A7J6M8J0"/>